<dbReference type="PANTHER" id="PTHR11365:SF23">
    <property type="entry name" value="HYPOTHETICAL 5-OXOPROLINASE (EUROFUNG)-RELATED"/>
    <property type="match status" value="1"/>
</dbReference>
<dbReference type="GO" id="GO:0006749">
    <property type="term" value="P:glutathione metabolic process"/>
    <property type="evidence" value="ECO:0007669"/>
    <property type="project" value="TreeGrafter"/>
</dbReference>
<dbReference type="AlphaFoldDB" id="G0QYM0"/>
<proteinExistence type="predicted"/>
<reference evidence="4 5" key="1">
    <citation type="submission" date="2011-07" db="EMBL/GenBank/DDBJ databases">
        <authorList>
            <person name="Coyne R."/>
            <person name="Brami D."/>
            <person name="Johnson J."/>
            <person name="Hostetler J."/>
            <person name="Hannick L."/>
            <person name="Clark T."/>
            <person name="Cassidy-Hanley D."/>
            <person name="Inman J."/>
        </authorList>
    </citation>
    <scope>NUCLEOTIDE SEQUENCE [LARGE SCALE GENOMIC DNA]</scope>
    <source>
        <strain evidence="4 5">G5</strain>
    </source>
</reference>
<dbReference type="Pfam" id="PF20906">
    <property type="entry name" value="S-Me-THD_C"/>
    <property type="match status" value="1"/>
</dbReference>
<feature type="domain" description="Hydantoinase A/oxoprolinase" evidence="1">
    <location>
        <begin position="1"/>
        <end position="242"/>
    </location>
</feature>
<dbReference type="Gene3D" id="3.40.1610.10">
    <property type="entry name" value="CV3147-like domain"/>
    <property type="match status" value="1"/>
</dbReference>
<dbReference type="GO" id="GO:0005829">
    <property type="term" value="C:cytosol"/>
    <property type="evidence" value="ECO:0007669"/>
    <property type="project" value="TreeGrafter"/>
</dbReference>
<feature type="domain" description="S-Me-THD N-terminal" evidence="2">
    <location>
        <begin position="374"/>
        <end position="532"/>
    </location>
</feature>
<dbReference type="GO" id="GO:0017168">
    <property type="term" value="F:5-oxoprolinase (ATP-hydrolyzing) activity"/>
    <property type="evidence" value="ECO:0007669"/>
    <property type="project" value="TreeGrafter"/>
</dbReference>
<evidence type="ECO:0000313" key="4">
    <source>
        <dbReference type="EMBL" id="EGR29694.1"/>
    </source>
</evidence>
<dbReference type="InterPro" id="IPR027479">
    <property type="entry name" value="S-Me-THD_N_sf"/>
</dbReference>
<dbReference type="Pfam" id="PF06032">
    <property type="entry name" value="S-Me-THD_N"/>
    <property type="match status" value="1"/>
</dbReference>
<dbReference type="InParanoid" id="G0QYM0"/>
<dbReference type="Proteomes" id="UP000008983">
    <property type="component" value="Unassembled WGS sequence"/>
</dbReference>
<dbReference type="STRING" id="857967.G0QYM0"/>
<organism evidence="4 5">
    <name type="scientific">Ichthyophthirius multifiliis</name>
    <name type="common">White spot disease agent</name>
    <name type="synonym">Ich</name>
    <dbReference type="NCBI Taxonomy" id="5932"/>
    <lineage>
        <taxon>Eukaryota</taxon>
        <taxon>Sar</taxon>
        <taxon>Alveolata</taxon>
        <taxon>Ciliophora</taxon>
        <taxon>Intramacronucleata</taxon>
        <taxon>Oligohymenophorea</taxon>
        <taxon>Hymenostomatida</taxon>
        <taxon>Ophryoglenina</taxon>
        <taxon>Ichthyophthirius</taxon>
    </lineage>
</organism>
<dbReference type="eggNOG" id="ENOG502QQBE">
    <property type="taxonomic scope" value="Eukaryota"/>
</dbReference>
<evidence type="ECO:0000259" key="1">
    <source>
        <dbReference type="Pfam" id="PF01968"/>
    </source>
</evidence>
<evidence type="ECO:0000259" key="3">
    <source>
        <dbReference type="Pfam" id="PF20906"/>
    </source>
</evidence>
<evidence type="ECO:0000259" key="2">
    <source>
        <dbReference type="Pfam" id="PF06032"/>
    </source>
</evidence>
<dbReference type="InterPro" id="IPR045079">
    <property type="entry name" value="Oxoprolinase-like"/>
</dbReference>
<sequence>MDLEQALQNPIFTFSSSIINSLKGGAELFQCQKDVIVVDIGGTSTDISVMNNGMPLTANKYTQLNGIQLNFRAPLVHTLALGGGSIVEIERNSNGVPELKIKNESIAFRLTDDAVCFSKKNKILCNTDFALYQNKNFHIAGAEKENFFEYLKELGFENEIEYILKEHKRIITQKLFSEIETLINQNKQTQLILVGGGSCLVDTQFLQKESNNILNIVDIPSKNANFQAVANAYGASLADITEVIEKDIYILPDGPTEFELVEQLQQQLIKKIQEKGSSQNPEIVEIIVSKKAYTNQINTKSVYIKAKGRFDWIFKNTPKQPVLNSIQKIPPENITQNPISIQKINILFKTPTLPPYQNQAHGYLNSVLTLSNEQDFEYLAWGCAVLGSGGGGSIEKSLLQCKLLFNQQNNIPFNIYDPLSMNDTDMVCTVGHFGAPSVSLEYCNSIQELYGVYQCLNKYTGEKINGIACSELGGCNGVSCLVLSLATGIPLFDCNIMCRAFPEYKMTLPSINGVSALPICLGDSKQNRFLIDNLYEKGEKEYEKLEQIMRKWVLEDFGLAGNLASYPSNKQFIKENYFFKGYQLCFQIGKVLHENINMNSGQYEQEQIPCVMTPDIITIVDDFKGQVIHSEDVCYGQKVIAFAIRTDDKFKTKDALRLVGPQAMGLGVDFQYKSFYE</sequence>
<feature type="domain" description="S-Me-THD-like C-terminal" evidence="3">
    <location>
        <begin position="606"/>
        <end position="672"/>
    </location>
</feature>
<dbReference type="Pfam" id="PF01968">
    <property type="entry name" value="Hydantoinase_A"/>
    <property type="match status" value="1"/>
</dbReference>
<dbReference type="GeneID" id="14905798"/>
<dbReference type="InterPro" id="IPR002821">
    <property type="entry name" value="Hydantoinase_A"/>
</dbReference>
<dbReference type="InterPro" id="IPR010318">
    <property type="entry name" value="S-Me-THD_N"/>
</dbReference>
<protein>
    <recommendedName>
        <fullName evidence="6">Hydantoinase A/oxoprolinase domain-containing protein</fullName>
    </recommendedName>
</protein>
<dbReference type="SUPFAM" id="SSF160991">
    <property type="entry name" value="CV3147-like"/>
    <property type="match status" value="1"/>
</dbReference>
<dbReference type="PANTHER" id="PTHR11365">
    <property type="entry name" value="5-OXOPROLINASE RELATED"/>
    <property type="match status" value="1"/>
</dbReference>
<dbReference type="OMA" id="RVNYSMP"/>
<dbReference type="InterPro" id="IPR043129">
    <property type="entry name" value="ATPase_NBD"/>
</dbReference>
<dbReference type="RefSeq" id="XP_004030930.1">
    <property type="nucleotide sequence ID" value="XM_004030882.1"/>
</dbReference>
<dbReference type="InterPro" id="IPR024071">
    <property type="entry name" value="S-Me-THD_C_sf"/>
</dbReference>
<evidence type="ECO:0008006" key="6">
    <source>
        <dbReference type="Google" id="ProtNLM"/>
    </source>
</evidence>
<accession>G0QYM0</accession>
<dbReference type="EMBL" id="GL984117">
    <property type="protein sequence ID" value="EGR29694.1"/>
    <property type="molecule type" value="Genomic_DNA"/>
</dbReference>
<dbReference type="OrthoDB" id="5404895at2759"/>
<dbReference type="InterPro" id="IPR048350">
    <property type="entry name" value="S-Me-THD-like_C"/>
</dbReference>
<keyword evidence="5" id="KW-1185">Reference proteome</keyword>
<dbReference type="Gene3D" id="2.40.390.10">
    <property type="entry name" value="CV3147-like"/>
    <property type="match status" value="1"/>
</dbReference>
<dbReference type="SUPFAM" id="SSF53067">
    <property type="entry name" value="Actin-like ATPase domain"/>
    <property type="match status" value="1"/>
</dbReference>
<gene>
    <name evidence="4" type="ORF">IMG5_150630</name>
</gene>
<name>G0QYM0_ICHMU</name>
<evidence type="ECO:0000313" key="5">
    <source>
        <dbReference type="Proteomes" id="UP000008983"/>
    </source>
</evidence>